<accession>A0A381PSU7</accession>
<reference evidence="1" key="1">
    <citation type="submission" date="2018-05" db="EMBL/GenBank/DDBJ databases">
        <authorList>
            <person name="Lanie J.A."/>
            <person name="Ng W.-L."/>
            <person name="Kazmierczak K.M."/>
            <person name="Andrzejewski T.M."/>
            <person name="Davidsen T.M."/>
            <person name="Wayne K.J."/>
            <person name="Tettelin H."/>
            <person name="Glass J.I."/>
            <person name="Rusch D."/>
            <person name="Podicherti R."/>
            <person name="Tsui H.-C.T."/>
            <person name="Winkler M.E."/>
        </authorList>
    </citation>
    <scope>NUCLEOTIDE SEQUENCE</scope>
</reference>
<name>A0A381PSU7_9ZZZZ</name>
<dbReference type="InterPro" id="IPR029032">
    <property type="entry name" value="AhpD-like"/>
</dbReference>
<dbReference type="AlphaFoldDB" id="A0A381PSU7"/>
<evidence type="ECO:0000313" key="1">
    <source>
        <dbReference type="EMBL" id="SUZ68543.1"/>
    </source>
</evidence>
<gene>
    <name evidence="1" type="ORF">METZ01_LOCUS21397</name>
</gene>
<evidence type="ECO:0008006" key="2">
    <source>
        <dbReference type="Google" id="ProtNLM"/>
    </source>
</evidence>
<organism evidence="1">
    <name type="scientific">marine metagenome</name>
    <dbReference type="NCBI Taxonomy" id="408172"/>
    <lineage>
        <taxon>unclassified sequences</taxon>
        <taxon>metagenomes</taxon>
        <taxon>ecological metagenomes</taxon>
    </lineage>
</organism>
<sequence>MPEGVNMANDLGHLPKLENLDQENSERLETWYAKAYQDDNLFRTLATDELTLDMFLDWVAVMYGGSSGLDRHMVELCRIRMANINECFH</sequence>
<dbReference type="SUPFAM" id="SSF69118">
    <property type="entry name" value="AhpD-like"/>
    <property type="match status" value="1"/>
</dbReference>
<proteinExistence type="predicted"/>
<dbReference type="EMBL" id="UINC01001039">
    <property type="protein sequence ID" value="SUZ68543.1"/>
    <property type="molecule type" value="Genomic_DNA"/>
</dbReference>
<protein>
    <recommendedName>
        <fullName evidence="2">Carboxymuconolactone decarboxylase-like domain-containing protein</fullName>
    </recommendedName>
</protein>